<evidence type="ECO:0000259" key="1">
    <source>
        <dbReference type="Pfam" id="PF00501"/>
    </source>
</evidence>
<dbReference type="Proteomes" id="UP001596504">
    <property type="component" value="Unassembled WGS sequence"/>
</dbReference>
<dbReference type="InterPro" id="IPR025110">
    <property type="entry name" value="AMP-bd_C"/>
</dbReference>
<sequence length="563" mass="61382">MDLTRYLQDLRARQTRARPAGTPHEVVHPLGEITIPEHVEHWAAHRPEHPAIVFRQRTITYRELDELIKRVGGWLSSAGVRAGDRVAVHLPNCPQFVVAMAAALRIGAVHVPVNPMFRGPELAHELRDSGAEVVITADSLLPVLAQVRDETPVREVLVTADPLRGDDLAAPEIPPEAGAASPWADAAAHPPTAVLERDLDALAALNYTGGTTGLPKGCEHTQRHMLYTAASTAGATQQRSDGGFVALCYIPIFWIAGENLGVLGPLVLGGTSVLLPRWDATEVLEAIDRHRATTTVGTVENYLELLDHPRFAEHDLSSLTDPMAVSFVRKLDTEVRHRWSAAVGPGSLLREGAYGMTETHTFDATPYALAEDDMDLRAEPVFCGLPVPGTDIAVVSFETGEPLPLGEEGEIVVRSPSVMTGYWKQPEATARQLRDGWLRTGDLGRIDEHGYLHYLGRNKDLIKVKGMSVFPAEVEILLSRHPAVHSVAVVAASHPEKGQQPVAFVRATDDALDSAALRTWAAEQMATYKVPLVEIVEEFPMTTTGKVRKVELADRAQHLSDEH</sequence>
<reference evidence="4" key="1">
    <citation type="journal article" date="2019" name="Int. J. Syst. Evol. Microbiol.">
        <title>The Global Catalogue of Microorganisms (GCM) 10K type strain sequencing project: providing services to taxonomists for standard genome sequencing and annotation.</title>
        <authorList>
            <consortium name="The Broad Institute Genomics Platform"/>
            <consortium name="The Broad Institute Genome Sequencing Center for Infectious Disease"/>
            <person name="Wu L."/>
            <person name="Ma J."/>
        </authorList>
    </citation>
    <scope>NUCLEOTIDE SEQUENCE [LARGE SCALE GENOMIC DNA]</scope>
    <source>
        <strain evidence="4">WLHS5</strain>
    </source>
</reference>
<protein>
    <submittedName>
        <fullName evidence="3">AMP-binding protein</fullName>
    </submittedName>
</protein>
<evidence type="ECO:0000313" key="3">
    <source>
        <dbReference type="EMBL" id="MFC7341862.1"/>
    </source>
</evidence>
<accession>A0ABW2LH81</accession>
<evidence type="ECO:0000259" key="2">
    <source>
        <dbReference type="Pfam" id="PF13193"/>
    </source>
</evidence>
<feature type="domain" description="AMP-binding enzyme C-terminal" evidence="2">
    <location>
        <begin position="473"/>
        <end position="546"/>
    </location>
</feature>
<proteinExistence type="predicted"/>
<dbReference type="InterPro" id="IPR000873">
    <property type="entry name" value="AMP-dep_synth/lig_dom"/>
</dbReference>
<dbReference type="InterPro" id="IPR050237">
    <property type="entry name" value="ATP-dep_AMP-bd_enzyme"/>
</dbReference>
<dbReference type="SUPFAM" id="SSF56801">
    <property type="entry name" value="Acetyl-CoA synthetase-like"/>
    <property type="match status" value="1"/>
</dbReference>
<dbReference type="PROSITE" id="PS00455">
    <property type="entry name" value="AMP_BINDING"/>
    <property type="match status" value="1"/>
</dbReference>
<dbReference type="InterPro" id="IPR020845">
    <property type="entry name" value="AMP-binding_CS"/>
</dbReference>
<feature type="domain" description="AMP-dependent synthetase/ligase" evidence="1">
    <location>
        <begin position="40"/>
        <end position="423"/>
    </location>
</feature>
<dbReference type="Pfam" id="PF00501">
    <property type="entry name" value="AMP-binding"/>
    <property type="match status" value="1"/>
</dbReference>
<dbReference type="InterPro" id="IPR042099">
    <property type="entry name" value="ANL_N_sf"/>
</dbReference>
<dbReference type="Gene3D" id="3.30.300.30">
    <property type="match status" value="1"/>
</dbReference>
<name>A0ABW2LH81_9PSEU</name>
<dbReference type="InterPro" id="IPR045851">
    <property type="entry name" value="AMP-bd_C_sf"/>
</dbReference>
<dbReference type="PANTHER" id="PTHR43767">
    <property type="entry name" value="LONG-CHAIN-FATTY-ACID--COA LIGASE"/>
    <property type="match status" value="1"/>
</dbReference>
<dbReference type="RefSeq" id="WP_380667148.1">
    <property type="nucleotide sequence ID" value="NZ_JBHTCJ010000004.1"/>
</dbReference>
<dbReference type="Gene3D" id="3.40.50.12780">
    <property type="entry name" value="N-terminal domain of ligase-like"/>
    <property type="match status" value="1"/>
</dbReference>
<dbReference type="Pfam" id="PF13193">
    <property type="entry name" value="AMP-binding_C"/>
    <property type="match status" value="1"/>
</dbReference>
<gene>
    <name evidence="3" type="ORF">ACFQRI_10595</name>
</gene>
<dbReference type="EMBL" id="JBHTCJ010000004">
    <property type="protein sequence ID" value="MFC7341862.1"/>
    <property type="molecule type" value="Genomic_DNA"/>
</dbReference>
<evidence type="ECO:0000313" key="4">
    <source>
        <dbReference type="Proteomes" id="UP001596504"/>
    </source>
</evidence>
<dbReference type="PANTHER" id="PTHR43767:SF10">
    <property type="entry name" value="SURFACTIN SYNTHASE SUBUNIT 1"/>
    <property type="match status" value="1"/>
</dbReference>
<keyword evidence="4" id="KW-1185">Reference proteome</keyword>
<organism evidence="3 4">
    <name type="scientific">Saccharopolyspora griseoalba</name>
    <dbReference type="NCBI Taxonomy" id="1431848"/>
    <lineage>
        <taxon>Bacteria</taxon>
        <taxon>Bacillati</taxon>
        <taxon>Actinomycetota</taxon>
        <taxon>Actinomycetes</taxon>
        <taxon>Pseudonocardiales</taxon>
        <taxon>Pseudonocardiaceae</taxon>
        <taxon>Saccharopolyspora</taxon>
    </lineage>
</organism>
<comment type="caution">
    <text evidence="3">The sequence shown here is derived from an EMBL/GenBank/DDBJ whole genome shotgun (WGS) entry which is preliminary data.</text>
</comment>